<comment type="caution">
    <text evidence="2">The sequence shown here is derived from an EMBL/GenBank/DDBJ whole genome shotgun (WGS) entry which is preliminary data.</text>
</comment>
<dbReference type="EC" id="1.6.5.2" evidence="2"/>
<reference evidence="3" key="1">
    <citation type="journal article" date="2019" name="Int. J. Syst. Evol. Microbiol.">
        <title>The Global Catalogue of Microorganisms (GCM) 10K type strain sequencing project: providing services to taxonomists for standard genome sequencing and annotation.</title>
        <authorList>
            <consortium name="The Broad Institute Genomics Platform"/>
            <consortium name="The Broad Institute Genome Sequencing Center for Infectious Disease"/>
            <person name="Wu L."/>
            <person name="Ma J."/>
        </authorList>
    </citation>
    <scope>NUCLEOTIDE SEQUENCE [LARGE SCALE GENOMIC DNA]</scope>
    <source>
        <strain evidence="3">CECT 9128</strain>
    </source>
</reference>
<evidence type="ECO:0000313" key="3">
    <source>
        <dbReference type="Proteomes" id="UP001595793"/>
    </source>
</evidence>
<dbReference type="SUPFAM" id="SSF51735">
    <property type="entry name" value="NAD(P)-binding Rossmann-fold domains"/>
    <property type="match status" value="1"/>
</dbReference>
<dbReference type="InterPro" id="IPR008030">
    <property type="entry name" value="NmrA-like"/>
</dbReference>
<keyword evidence="2" id="KW-0560">Oxidoreductase</keyword>
<dbReference type="InterPro" id="IPR051604">
    <property type="entry name" value="Ergot_Alk_Oxidoreductase"/>
</dbReference>
<sequence>MILVTGATSDIGQKLCQLLTESNINFQAMCRKEKQIKDFKQQGINAVLGDFQHPESLKAAMKGCESLILITPPTQEQVEWEKAAIDAAKTSAIKYIVKVSASDANIRSAVPWAKSHATIDHYLRGSGIAWTILKPTAFMQNFLSSNKPISRGYLPQVAGDGKVAYIDSRDVAYVALEVLKDKENHRFATYYLTGPETLDMKEIAGQLSGVLDMKVRYLNLPKLVFRTILGLSGASSWFASGIVVQFADVVAGAHALDISYEVKRIGKREPNSFVAFAREHKKTFSDELS</sequence>
<protein>
    <submittedName>
        <fullName evidence="2">SDR family oxidoreductase</fullName>
        <ecNumber evidence="2">1.6.5.2</ecNumber>
    </submittedName>
</protein>
<dbReference type="Proteomes" id="UP001595793">
    <property type="component" value="Unassembled WGS sequence"/>
</dbReference>
<dbReference type="GO" id="GO:0003955">
    <property type="term" value="F:NAD(P)H dehydrogenase (quinone) activity"/>
    <property type="evidence" value="ECO:0007669"/>
    <property type="project" value="UniProtKB-EC"/>
</dbReference>
<dbReference type="PANTHER" id="PTHR43162:SF1">
    <property type="entry name" value="PRESTALK A DIFFERENTIATION PROTEIN A"/>
    <property type="match status" value="1"/>
</dbReference>
<accession>A0ABV8H1U8</accession>
<dbReference type="InterPro" id="IPR036291">
    <property type="entry name" value="NAD(P)-bd_dom_sf"/>
</dbReference>
<name>A0ABV8H1U8_9FLAO</name>
<dbReference type="PANTHER" id="PTHR43162">
    <property type="match status" value="1"/>
</dbReference>
<dbReference type="Gene3D" id="3.40.50.720">
    <property type="entry name" value="NAD(P)-binding Rossmann-like Domain"/>
    <property type="match status" value="1"/>
</dbReference>
<dbReference type="CDD" id="cd05269">
    <property type="entry name" value="TMR_SDR_a"/>
    <property type="match status" value="1"/>
</dbReference>
<keyword evidence="3" id="KW-1185">Reference proteome</keyword>
<gene>
    <name evidence="2" type="ORF">ACFOS1_01450</name>
</gene>
<dbReference type="Pfam" id="PF05368">
    <property type="entry name" value="NmrA"/>
    <property type="match status" value="1"/>
</dbReference>
<dbReference type="EMBL" id="JBHSAS010000002">
    <property type="protein sequence ID" value="MFC4026059.1"/>
    <property type="molecule type" value="Genomic_DNA"/>
</dbReference>
<organism evidence="2 3">
    <name type="scientific">Zunongwangia endophytica</name>
    <dbReference type="NCBI Taxonomy" id="1808945"/>
    <lineage>
        <taxon>Bacteria</taxon>
        <taxon>Pseudomonadati</taxon>
        <taxon>Bacteroidota</taxon>
        <taxon>Flavobacteriia</taxon>
        <taxon>Flavobacteriales</taxon>
        <taxon>Flavobacteriaceae</taxon>
        <taxon>Zunongwangia</taxon>
    </lineage>
</organism>
<dbReference type="Gene3D" id="3.90.25.10">
    <property type="entry name" value="UDP-galactose 4-epimerase, domain 1"/>
    <property type="match status" value="1"/>
</dbReference>
<evidence type="ECO:0000259" key="1">
    <source>
        <dbReference type="Pfam" id="PF05368"/>
    </source>
</evidence>
<evidence type="ECO:0000313" key="2">
    <source>
        <dbReference type="EMBL" id="MFC4026059.1"/>
    </source>
</evidence>
<dbReference type="RefSeq" id="WP_290232539.1">
    <property type="nucleotide sequence ID" value="NZ_JAUFPZ010000002.1"/>
</dbReference>
<feature type="domain" description="NmrA-like" evidence="1">
    <location>
        <begin position="2"/>
        <end position="230"/>
    </location>
</feature>
<proteinExistence type="predicted"/>